<dbReference type="Gene3D" id="1.10.10.10">
    <property type="entry name" value="Winged helix-like DNA-binding domain superfamily/Winged helix DNA-binding domain"/>
    <property type="match status" value="1"/>
</dbReference>
<reference evidence="12 13" key="1">
    <citation type="submission" date="2024-08" db="EMBL/GenBank/DDBJ databases">
        <title>Clostridium lapicellarii sp. nov., and Clostridium renhuaiense sp. nov., two species isolated from the mud in a fermentation cellar used for producing sauce-flavour Chinese liquors.</title>
        <authorList>
            <person name="Yang F."/>
            <person name="Wang H."/>
            <person name="Chen L.Q."/>
            <person name="Zhou N."/>
            <person name="Lu J.J."/>
            <person name="Pu X.X."/>
            <person name="Wan B."/>
            <person name="Wang L."/>
            <person name="Liu S.J."/>
        </authorList>
    </citation>
    <scope>NUCLEOTIDE SEQUENCE [LARGE SCALE GENOMIC DNA]</scope>
    <source>
        <strain evidence="12 13">MT-5</strain>
    </source>
</reference>
<evidence type="ECO:0000313" key="13">
    <source>
        <dbReference type="Proteomes" id="UP001564657"/>
    </source>
</evidence>
<sequence length="228" mass="26590">MENYKILIIEDEKKMSTFIQMELNHEGYTTDVEYNGRDGLEKIQNENYDLVLLDIMLPGLNGMEVCRRVRQFSKIPIIMITAKDDVTDKVMGLDIGADDYLTKPFAIEELLARIRVIRRNNNENLNDYKYKVDNLIMDTKTHEVTRDGKLIELTKKEYDLLELLLANKNVVLTRDQLIEKVWGYDYFNDTNVVSVFIRYLRSKVDDGFENKLITTVRGVGYVIKGDKS</sequence>
<dbReference type="Gene3D" id="6.10.250.690">
    <property type="match status" value="1"/>
</dbReference>
<gene>
    <name evidence="12" type="ORF">AB8U03_14070</name>
</gene>
<dbReference type="InterPro" id="IPR011006">
    <property type="entry name" value="CheY-like_superfamily"/>
</dbReference>
<comment type="function">
    <text evidence="7">May play the central regulatory role in sporulation. It may be an element of the effector pathway responsible for the activation of sporulation genes in response to nutritional stress. Spo0A may act in concert with spo0H (a sigma factor) to control the expression of some genes that are critical to the sporulation process.</text>
</comment>
<dbReference type="Gene3D" id="3.40.50.2300">
    <property type="match status" value="1"/>
</dbReference>
<dbReference type="SMART" id="SM00862">
    <property type="entry name" value="Trans_reg_C"/>
    <property type="match status" value="1"/>
</dbReference>
<dbReference type="Pfam" id="PF00072">
    <property type="entry name" value="Response_reg"/>
    <property type="match status" value="1"/>
</dbReference>
<dbReference type="EMBL" id="JBGEWD010000016">
    <property type="protein sequence ID" value="MEY8001303.1"/>
    <property type="molecule type" value="Genomic_DNA"/>
</dbReference>
<dbReference type="InterPro" id="IPR001789">
    <property type="entry name" value="Sig_transdc_resp-reg_receiver"/>
</dbReference>
<keyword evidence="3" id="KW-0902">Two-component regulatory system</keyword>
<dbReference type="SUPFAM" id="SSF52172">
    <property type="entry name" value="CheY-like"/>
    <property type="match status" value="1"/>
</dbReference>
<dbReference type="InterPro" id="IPR036388">
    <property type="entry name" value="WH-like_DNA-bd_sf"/>
</dbReference>
<keyword evidence="5 9" id="KW-0238">DNA-binding</keyword>
<feature type="domain" description="OmpR/PhoB-type" evidence="11">
    <location>
        <begin position="127"/>
        <end position="225"/>
    </location>
</feature>
<keyword evidence="4" id="KW-0805">Transcription regulation</keyword>
<evidence type="ECO:0000256" key="6">
    <source>
        <dbReference type="ARBA" id="ARBA00023163"/>
    </source>
</evidence>
<evidence type="ECO:0000256" key="3">
    <source>
        <dbReference type="ARBA" id="ARBA00023012"/>
    </source>
</evidence>
<accession>A0ABV4BWS8</accession>
<comment type="caution">
    <text evidence="12">The sequence shown here is derived from an EMBL/GenBank/DDBJ whole genome shotgun (WGS) entry which is preliminary data.</text>
</comment>
<feature type="modified residue" description="4-aspartylphosphate" evidence="8">
    <location>
        <position position="54"/>
    </location>
</feature>
<keyword evidence="13" id="KW-1185">Reference proteome</keyword>
<name>A0ABV4BWS8_9CLOT</name>
<dbReference type="InterPro" id="IPR039420">
    <property type="entry name" value="WalR-like"/>
</dbReference>
<dbReference type="SMART" id="SM00448">
    <property type="entry name" value="REC"/>
    <property type="match status" value="1"/>
</dbReference>
<keyword evidence="2 8" id="KW-0597">Phosphoprotein</keyword>
<dbReference type="RefSeq" id="WP_369705200.1">
    <property type="nucleotide sequence ID" value="NZ_JBGEWD010000016.1"/>
</dbReference>
<evidence type="ECO:0000313" key="12">
    <source>
        <dbReference type="EMBL" id="MEY8001303.1"/>
    </source>
</evidence>
<feature type="DNA-binding region" description="OmpR/PhoB-type" evidence="9">
    <location>
        <begin position="127"/>
        <end position="225"/>
    </location>
</feature>
<evidence type="ECO:0000256" key="9">
    <source>
        <dbReference type="PROSITE-ProRule" id="PRU01091"/>
    </source>
</evidence>
<organism evidence="12 13">
    <name type="scientific">Clostridium moutaii</name>
    <dbReference type="NCBI Taxonomy" id="3240932"/>
    <lineage>
        <taxon>Bacteria</taxon>
        <taxon>Bacillati</taxon>
        <taxon>Bacillota</taxon>
        <taxon>Clostridia</taxon>
        <taxon>Eubacteriales</taxon>
        <taxon>Clostridiaceae</taxon>
        <taxon>Clostridium</taxon>
    </lineage>
</organism>
<evidence type="ECO:0000259" key="10">
    <source>
        <dbReference type="PROSITE" id="PS50110"/>
    </source>
</evidence>
<proteinExistence type="predicted"/>
<dbReference type="CDD" id="cd17574">
    <property type="entry name" value="REC_OmpR"/>
    <property type="match status" value="1"/>
</dbReference>
<dbReference type="CDD" id="cd00383">
    <property type="entry name" value="trans_reg_C"/>
    <property type="match status" value="1"/>
</dbReference>
<dbReference type="InterPro" id="IPR001867">
    <property type="entry name" value="OmpR/PhoB-type_DNA-bd"/>
</dbReference>
<evidence type="ECO:0000256" key="4">
    <source>
        <dbReference type="ARBA" id="ARBA00023015"/>
    </source>
</evidence>
<dbReference type="PANTHER" id="PTHR48111">
    <property type="entry name" value="REGULATOR OF RPOS"/>
    <property type="match status" value="1"/>
</dbReference>
<dbReference type="PANTHER" id="PTHR48111:SF22">
    <property type="entry name" value="REGULATOR OF RPOS"/>
    <property type="match status" value="1"/>
</dbReference>
<evidence type="ECO:0000256" key="7">
    <source>
        <dbReference type="ARBA" id="ARBA00024867"/>
    </source>
</evidence>
<keyword evidence="6" id="KW-0804">Transcription</keyword>
<evidence type="ECO:0000256" key="1">
    <source>
        <dbReference type="ARBA" id="ARBA00018672"/>
    </source>
</evidence>
<protein>
    <recommendedName>
        <fullName evidence="1">Stage 0 sporulation protein A homolog</fullName>
    </recommendedName>
</protein>
<dbReference type="PROSITE" id="PS51755">
    <property type="entry name" value="OMPR_PHOB"/>
    <property type="match status" value="1"/>
</dbReference>
<evidence type="ECO:0000256" key="8">
    <source>
        <dbReference type="PROSITE-ProRule" id="PRU00169"/>
    </source>
</evidence>
<dbReference type="Proteomes" id="UP001564657">
    <property type="component" value="Unassembled WGS sequence"/>
</dbReference>
<dbReference type="PROSITE" id="PS50110">
    <property type="entry name" value="RESPONSE_REGULATORY"/>
    <property type="match status" value="1"/>
</dbReference>
<feature type="domain" description="Response regulatory" evidence="10">
    <location>
        <begin position="5"/>
        <end position="118"/>
    </location>
</feature>
<dbReference type="Pfam" id="PF00486">
    <property type="entry name" value="Trans_reg_C"/>
    <property type="match status" value="1"/>
</dbReference>
<evidence type="ECO:0000256" key="5">
    <source>
        <dbReference type="ARBA" id="ARBA00023125"/>
    </source>
</evidence>
<evidence type="ECO:0000259" key="11">
    <source>
        <dbReference type="PROSITE" id="PS51755"/>
    </source>
</evidence>
<evidence type="ECO:0000256" key="2">
    <source>
        <dbReference type="ARBA" id="ARBA00022553"/>
    </source>
</evidence>